<dbReference type="Pfam" id="PF00375">
    <property type="entry name" value="SDF"/>
    <property type="match status" value="1"/>
</dbReference>
<dbReference type="Proteomes" id="UP000242188">
    <property type="component" value="Unassembled WGS sequence"/>
</dbReference>
<sequence>MPCRSMSKPVYTGETFFNSNSHHKLRRSIRVYKMATLNRHRTGNAVAKFIRRNLLVILIFMSMLFGIVLGCVLRTTGSLVDRRNHFYLKFPGDIMLNTLRMVSVPLVVSSIVSSLASLSMKTSGSIGLKALIYYLVTTVCAVITGTIGIVVISIGKEAAEQPGKISNGMSQLDSVLDIMRNVLPDNLVKATFSKKQTVLSKYNVEIVNDTGSVIFNNTANIVGRNWSSSFKSVEVPTVISVPGTNMMGLIVVSIFLGCVLSSMEDKAKPLVDFFQCIYQAMMRLILIFIWFTPVGLTFMIAATVVRMEKPTEALQELVVFIPTVLFCLMLHGFGTVPFMYFLVTRKNPYKFIRNMSKALLTAFGTASSAAALPFTMDELIKKNKVNSRVVNFIAPIGATVNMDGIALYIPMLTIFISHRLGFILDPARYVVIGLSAIGVSIGAAAIPGTGLMIMTVAAIAVGLPADQVLFTATFDWIL</sequence>
<feature type="transmembrane region" description="Helical" evidence="6">
    <location>
        <begin position="427"/>
        <end position="446"/>
    </location>
</feature>
<name>A0A210Q7U1_MIZYE</name>
<evidence type="ECO:0000256" key="1">
    <source>
        <dbReference type="ARBA" id="ARBA00004141"/>
    </source>
</evidence>
<evidence type="ECO:0000256" key="3">
    <source>
        <dbReference type="ARBA" id="ARBA00022692"/>
    </source>
</evidence>
<dbReference type="InterPro" id="IPR036458">
    <property type="entry name" value="Na:dicarbo_symporter_sf"/>
</dbReference>
<dbReference type="Gene3D" id="1.10.3860.10">
    <property type="entry name" value="Sodium:dicarboxylate symporter"/>
    <property type="match status" value="1"/>
</dbReference>
<evidence type="ECO:0000313" key="8">
    <source>
        <dbReference type="Proteomes" id="UP000242188"/>
    </source>
</evidence>
<reference evidence="7 8" key="1">
    <citation type="journal article" date="2017" name="Nat. Ecol. Evol.">
        <title>Scallop genome provides insights into evolution of bilaterian karyotype and development.</title>
        <authorList>
            <person name="Wang S."/>
            <person name="Zhang J."/>
            <person name="Jiao W."/>
            <person name="Li J."/>
            <person name="Xun X."/>
            <person name="Sun Y."/>
            <person name="Guo X."/>
            <person name="Huan P."/>
            <person name="Dong B."/>
            <person name="Zhang L."/>
            <person name="Hu X."/>
            <person name="Sun X."/>
            <person name="Wang J."/>
            <person name="Zhao C."/>
            <person name="Wang Y."/>
            <person name="Wang D."/>
            <person name="Huang X."/>
            <person name="Wang R."/>
            <person name="Lv J."/>
            <person name="Li Y."/>
            <person name="Zhang Z."/>
            <person name="Liu B."/>
            <person name="Lu W."/>
            <person name="Hui Y."/>
            <person name="Liang J."/>
            <person name="Zhou Z."/>
            <person name="Hou R."/>
            <person name="Li X."/>
            <person name="Liu Y."/>
            <person name="Li H."/>
            <person name="Ning X."/>
            <person name="Lin Y."/>
            <person name="Zhao L."/>
            <person name="Xing Q."/>
            <person name="Dou J."/>
            <person name="Li Y."/>
            <person name="Mao J."/>
            <person name="Guo H."/>
            <person name="Dou H."/>
            <person name="Li T."/>
            <person name="Mu C."/>
            <person name="Jiang W."/>
            <person name="Fu Q."/>
            <person name="Fu X."/>
            <person name="Miao Y."/>
            <person name="Liu J."/>
            <person name="Yu Q."/>
            <person name="Li R."/>
            <person name="Liao H."/>
            <person name="Li X."/>
            <person name="Kong Y."/>
            <person name="Jiang Z."/>
            <person name="Chourrout D."/>
            <person name="Li R."/>
            <person name="Bao Z."/>
        </authorList>
    </citation>
    <scope>NUCLEOTIDE SEQUENCE [LARGE SCALE GENOMIC DNA]</scope>
    <source>
        <strain evidence="7 8">PY_sf001</strain>
    </source>
</reference>
<dbReference type="PANTHER" id="PTHR11958">
    <property type="entry name" value="SODIUM/DICARBOXYLATE SYMPORTER-RELATED"/>
    <property type="match status" value="1"/>
</dbReference>
<dbReference type="GO" id="GO:0015501">
    <property type="term" value="F:glutamate:sodium symporter activity"/>
    <property type="evidence" value="ECO:0007669"/>
    <property type="project" value="TreeGrafter"/>
</dbReference>
<gene>
    <name evidence="7" type="ORF">KP79_PYT07986</name>
</gene>
<dbReference type="SUPFAM" id="SSF118215">
    <property type="entry name" value="Proton glutamate symport protein"/>
    <property type="match status" value="1"/>
</dbReference>
<dbReference type="InterPro" id="IPR050746">
    <property type="entry name" value="DAACS"/>
</dbReference>
<feature type="transmembrane region" description="Helical" evidence="6">
    <location>
        <begin position="130"/>
        <end position="154"/>
    </location>
</feature>
<dbReference type="AlphaFoldDB" id="A0A210Q7U1"/>
<evidence type="ECO:0000256" key="5">
    <source>
        <dbReference type="ARBA" id="ARBA00023136"/>
    </source>
</evidence>
<dbReference type="GO" id="GO:0005886">
    <property type="term" value="C:plasma membrane"/>
    <property type="evidence" value="ECO:0007669"/>
    <property type="project" value="TreeGrafter"/>
</dbReference>
<keyword evidence="4 6" id="KW-1133">Transmembrane helix</keyword>
<evidence type="ECO:0000256" key="4">
    <source>
        <dbReference type="ARBA" id="ARBA00022989"/>
    </source>
</evidence>
<comment type="caution">
    <text evidence="7">The sequence shown here is derived from an EMBL/GenBank/DDBJ whole genome shotgun (WGS) entry which is preliminary data.</text>
</comment>
<accession>A0A210Q7U1</accession>
<feature type="transmembrane region" description="Helical" evidence="6">
    <location>
        <begin position="95"/>
        <end position="118"/>
    </location>
</feature>
<dbReference type="GO" id="GO:0005313">
    <property type="term" value="F:L-glutamate transmembrane transporter activity"/>
    <property type="evidence" value="ECO:0007669"/>
    <property type="project" value="TreeGrafter"/>
</dbReference>
<keyword evidence="8" id="KW-1185">Reference proteome</keyword>
<comment type="similarity">
    <text evidence="6">Belongs to the dicarboxylate/amino acid:cation symporter (DAACS) (TC 2.A.23) family.</text>
</comment>
<dbReference type="GO" id="GO:0015175">
    <property type="term" value="F:neutral L-amino acid transmembrane transporter activity"/>
    <property type="evidence" value="ECO:0007669"/>
    <property type="project" value="TreeGrafter"/>
</dbReference>
<evidence type="ECO:0000256" key="2">
    <source>
        <dbReference type="ARBA" id="ARBA00022448"/>
    </source>
</evidence>
<proteinExistence type="inferred from homology"/>
<dbReference type="InterPro" id="IPR001991">
    <property type="entry name" value="Na-dicarboxylate_symporter"/>
</dbReference>
<keyword evidence="3 6" id="KW-0812">Transmembrane</keyword>
<protein>
    <recommendedName>
        <fullName evidence="6">Amino acid transporter</fullName>
    </recommendedName>
</protein>
<keyword evidence="2 6" id="KW-0813">Transport</keyword>
<dbReference type="PANTHER" id="PTHR11958:SF63">
    <property type="entry name" value="AMINO ACID TRANSPORTER"/>
    <property type="match status" value="1"/>
</dbReference>
<dbReference type="EMBL" id="NEDP02004686">
    <property type="protein sequence ID" value="OWF44775.1"/>
    <property type="molecule type" value="Genomic_DNA"/>
</dbReference>
<dbReference type="PRINTS" id="PR00173">
    <property type="entry name" value="EDTRNSPORT"/>
</dbReference>
<feature type="transmembrane region" description="Helical" evidence="6">
    <location>
        <begin position="284"/>
        <end position="305"/>
    </location>
</feature>
<comment type="subcellular location">
    <subcellularLocation>
        <location evidence="1 6">Membrane</location>
        <topology evidence="1 6">Multi-pass membrane protein</topology>
    </subcellularLocation>
</comment>
<dbReference type="STRING" id="6573.A0A210Q7U1"/>
<evidence type="ECO:0000313" key="7">
    <source>
        <dbReference type="EMBL" id="OWF44775.1"/>
    </source>
</evidence>
<evidence type="ECO:0000256" key="6">
    <source>
        <dbReference type="RuleBase" id="RU361216"/>
    </source>
</evidence>
<feature type="transmembrane region" description="Helical" evidence="6">
    <location>
        <begin position="54"/>
        <end position="75"/>
    </location>
</feature>
<organism evidence="7 8">
    <name type="scientific">Mizuhopecten yessoensis</name>
    <name type="common">Japanese scallop</name>
    <name type="synonym">Patinopecten yessoensis</name>
    <dbReference type="NCBI Taxonomy" id="6573"/>
    <lineage>
        <taxon>Eukaryota</taxon>
        <taxon>Metazoa</taxon>
        <taxon>Spiralia</taxon>
        <taxon>Lophotrochozoa</taxon>
        <taxon>Mollusca</taxon>
        <taxon>Bivalvia</taxon>
        <taxon>Autobranchia</taxon>
        <taxon>Pteriomorphia</taxon>
        <taxon>Pectinida</taxon>
        <taxon>Pectinoidea</taxon>
        <taxon>Pectinidae</taxon>
        <taxon>Mizuhopecten</taxon>
    </lineage>
</organism>
<dbReference type="OrthoDB" id="5877963at2759"/>
<feature type="transmembrane region" description="Helical" evidence="6">
    <location>
        <begin position="317"/>
        <end position="343"/>
    </location>
</feature>
<keyword evidence="5 6" id="KW-0472">Membrane</keyword>
<keyword evidence="6" id="KW-0769">Symport</keyword>
<feature type="transmembrane region" description="Helical" evidence="6">
    <location>
        <begin position="246"/>
        <end position="263"/>
    </location>
</feature>
<feature type="transmembrane region" description="Helical" evidence="6">
    <location>
        <begin position="392"/>
        <end position="415"/>
    </location>
</feature>